<organism evidence="1 2">
    <name type="scientific">Discina gigas</name>
    <dbReference type="NCBI Taxonomy" id="1032678"/>
    <lineage>
        <taxon>Eukaryota</taxon>
        <taxon>Fungi</taxon>
        <taxon>Dikarya</taxon>
        <taxon>Ascomycota</taxon>
        <taxon>Pezizomycotina</taxon>
        <taxon>Pezizomycetes</taxon>
        <taxon>Pezizales</taxon>
        <taxon>Discinaceae</taxon>
        <taxon>Discina</taxon>
    </lineage>
</organism>
<keyword evidence="2" id="KW-1185">Reference proteome</keyword>
<protein>
    <submittedName>
        <fullName evidence="1">Uncharacterized protein</fullName>
    </submittedName>
</protein>
<accession>A0ABR3GUN8</accession>
<evidence type="ECO:0000313" key="1">
    <source>
        <dbReference type="EMBL" id="KAL0639609.1"/>
    </source>
</evidence>
<dbReference type="Proteomes" id="UP001447188">
    <property type="component" value="Unassembled WGS sequence"/>
</dbReference>
<name>A0ABR3GUN8_9PEZI</name>
<comment type="caution">
    <text evidence="1">The sequence shown here is derived from an EMBL/GenBank/DDBJ whole genome shotgun (WGS) entry which is preliminary data.</text>
</comment>
<dbReference type="EMBL" id="JBBBZM010000010">
    <property type="protein sequence ID" value="KAL0639609.1"/>
    <property type="molecule type" value="Genomic_DNA"/>
</dbReference>
<gene>
    <name evidence="1" type="ORF">Q9L58_001439</name>
</gene>
<evidence type="ECO:0000313" key="2">
    <source>
        <dbReference type="Proteomes" id="UP001447188"/>
    </source>
</evidence>
<proteinExistence type="predicted"/>
<sequence>MAPPNAAGILRNFIMSFGIARWKLSALIVRAPALWARPPEEGLDFIAEVEVESTRRVAIWGRRETAAATAREDKRRALIAGDGQRWALMAAEDREADLNEIFIVSRGIYFLGGVLWWSTWSRNLQVTNGRKGLAQLGRTSD</sequence>
<reference evidence="1 2" key="1">
    <citation type="submission" date="2024-02" db="EMBL/GenBank/DDBJ databases">
        <title>Discinaceae phylogenomics.</title>
        <authorList>
            <person name="Dirks A.C."/>
            <person name="James T.Y."/>
        </authorList>
    </citation>
    <scope>NUCLEOTIDE SEQUENCE [LARGE SCALE GENOMIC DNA]</scope>
    <source>
        <strain evidence="1 2">ACD0624</strain>
    </source>
</reference>